<accession>A0A3N6QGF2</accession>
<dbReference type="AlphaFoldDB" id="A0A3N6QGF2"/>
<protein>
    <recommendedName>
        <fullName evidence="4">YdcF family protein</fullName>
    </recommendedName>
</protein>
<dbReference type="RefSeq" id="WP_124147105.1">
    <property type="nucleotide sequence ID" value="NZ_CAWOKI010000226.1"/>
</dbReference>
<name>A0A3N6QGF2_9CYAN</name>
<dbReference type="Proteomes" id="UP000269154">
    <property type="component" value="Unassembled WGS sequence"/>
</dbReference>
<evidence type="ECO:0000313" key="2">
    <source>
        <dbReference type="EMBL" id="RQH38006.1"/>
    </source>
</evidence>
<keyword evidence="1" id="KW-0812">Transmembrane</keyword>
<comment type="caution">
    <text evidence="2">The sequence shown here is derived from an EMBL/GenBank/DDBJ whole genome shotgun (WGS) entry which is preliminary data.</text>
</comment>
<evidence type="ECO:0000313" key="3">
    <source>
        <dbReference type="Proteomes" id="UP000269154"/>
    </source>
</evidence>
<gene>
    <name evidence="2" type="ORF">D5R40_18010</name>
</gene>
<sequence>MYPKNILLQWQEKLILIIQVWILILGLIIFLITICCFNIYSFLALTSPIKADILIVEGWMSDYAVKLAITEFQQGAYQKLITTGSPIGKGYYLSEYNNFAELTAATLIALGVDPDRVVAIPTPQVVKYRTAASAIAVKEWLKTSHMKVNSINIYTLGPHARRSWMIYRNIFSPDIQVGVIALEPKDYNPHRWWQSSAGMRTVVGEAIAYFYTRFVNWTS</sequence>
<organism evidence="2 3">
    <name type="scientific">Okeania hirsuta</name>
    <dbReference type="NCBI Taxonomy" id="1458930"/>
    <lineage>
        <taxon>Bacteria</taxon>
        <taxon>Bacillati</taxon>
        <taxon>Cyanobacteriota</taxon>
        <taxon>Cyanophyceae</taxon>
        <taxon>Oscillatoriophycideae</taxon>
        <taxon>Oscillatoriales</taxon>
        <taxon>Microcoleaceae</taxon>
        <taxon>Okeania</taxon>
    </lineage>
</organism>
<keyword evidence="1" id="KW-1133">Transmembrane helix</keyword>
<reference evidence="2 3" key="1">
    <citation type="journal article" date="2018" name="ACS Chem. Biol.">
        <title>Ketoreductase domain dysfunction expands chemodiversity: malyngamide biosynthesis in the cyanobacterium Okeania hirsuta.</title>
        <authorList>
            <person name="Moss N.A."/>
            <person name="Leao T."/>
            <person name="Rankin M."/>
            <person name="McCullough T.M."/>
            <person name="Qu P."/>
            <person name="Korobeynikov A."/>
            <person name="Smith J.L."/>
            <person name="Gerwick L."/>
            <person name="Gerwick W.H."/>
        </authorList>
    </citation>
    <scope>NUCLEOTIDE SEQUENCE [LARGE SCALE GENOMIC DNA]</scope>
    <source>
        <strain evidence="2 3">PAB10Feb10-1</strain>
    </source>
</reference>
<proteinExistence type="predicted"/>
<keyword evidence="1" id="KW-0472">Membrane</keyword>
<evidence type="ECO:0000256" key="1">
    <source>
        <dbReference type="SAM" id="Phobius"/>
    </source>
</evidence>
<keyword evidence="3" id="KW-1185">Reference proteome</keyword>
<feature type="transmembrane region" description="Helical" evidence="1">
    <location>
        <begin position="20"/>
        <end position="43"/>
    </location>
</feature>
<dbReference type="OrthoDB" id="9808742at2"/>
<evidence type="ECO:0008006" key="4">
    <source>
        <dbReference type="Google" id="ProtNLM"/>
    </source>
</evidence>
<dbReference type="EMBL" id="RCBY01000104">
    <property type="protein sequence ID" value="RQH38006.1"/>
    <property type="molecule type" value="Genomic_DNA"/>
</dbReference>